<comment type="caution">
    <text evidence="1">The sequence shown here is derived from an EMBL/GenBank/DDBJ whole genome shotgun (WGS) entry which is preliminary data.</text>
</comment>
<protein>
    <submittedName>
        <fullName evidence="1">Uncharacterized protein</fullName>
    </submittedName>
</protein>
<dbReference type="AlphaFoldDB" id="A0A2P4TG04"/>
<name>A0A2P4TG04_BAMTH</name>
<proteinExistence type="predicted"/>
<sequence length="25" mass="2899">MVGTAMKNCFRWKHWEGKGLSEFVG</sequence>
<dbReference type="EMBL" id="PPHD01000611">
    <property type="protein sequence ID" value="POI35289.1"/>
    <property type="molecule type" value="Genomic_DNA"/>
</dbReference>
<reference evidence="1 2" key="1">
    <citation type="submission" date="2018-01" db="EMBL/GenBank/DDBJ databases">
        <title>Comparison of the Chinese Bamboo Partridge and Red Junglefowl genome sequences highlights the importance of demography in genome evolution.</title>
        <authorList>
            <person name="Tiley G.P."/>
            <person name="Kimball R.T."/>
            <person name="Braun E.L."/>
            <person name="Burleigh J.G."/>
        </authorList>
    </citation>
    <scope>NUCLEOTIDE SEQUENCE [LARGE SCALE GENOMIC DNA]</scope>
    <source>
        <strain evidence="1">RTK389</strain>
        <tissue evidence="1">Blood</tissue>
    </source>
</reference>
<evidence type="ECO:0000313" key="1">
    <source>
        <dbReference type="EMBL" id="POI35289.1"/>
    </source>
</evidence>
<dbReference type="Proteomes" id="UP000237246">
    <property type="component" value="Unassembled WGS sequence"/>
</dbReference>
<gene>
    <name evidence="1" type="ORF">CIB84_000959</name>
</gene>
<evidence type="ECO:0000313" key="2">
    <source>
        <dbReference type="Proteomes" id="UP000237246"/>
    </source>
</evidence>
<organism evidence="1 2">
    <name type="scientific">Bambusicola thoracicus</name>
    <name type="common">Chinese bamboo-partridge</name>
    <name type="synonym">Perdix thoracica</name>
    <dbReference type="NCBI Taxonomy" id="9083"/>
    <lineage>
        <taxon>Eukaryota</taxon>
        <taxon>Metazoa</taxon>
        <taxon>Chordata</taxon>
        <taxon>Craniata</taxon>
        <taxon>Vertebrata</taxon>
        <taxon>Euteleostomi</taxon>
        <taxon>Archelosauria</taxon>
        <taxon>Archosauria</taxon>
        <taxon>Dinosauria</taxon>
        <taxon>Saurischia</taxon>
        <taxon>Theropoda</taxon>
        <taxon>Coelurosauria</taxon>
        <taxon>Aves</taxon>
        <taxon>Neognathae</taxon>
        <taxon>Galloanserae</taxon>
        <taxon>Galliformes</taxon>
        <taxon>Phasianidae</taxon>
        <taxon>Perdicinae</taxon>
        <taxon>Bambusicola</taxon>
    </lineage>
</organism>
<keyword evidence="2" id="KW-1185">Reference proteome</keyword>
<accession>A0A2P4TG04</accession>